<gene>
    <name evidence="1" type="ORF">QBC32DRAFT_265500</name>
</gene>
<protein>
    <submittedName>
        <fullName evidence="1">Uncharacterized protein</fullName>
    </submittedName>
</protein>
<organism evidence="1 2">
    <name type="scientific">Pseudoneurospora amorphoporcata</name>
    <dbReference type="NCBI Taxonomy" id="241081"/>
    <lineage>
        <taxon>Eukaryota</taxon>
        <taxon>Fungi</taxon>
        <taxon>Dikarya</taxon>
        <taxon>Ascomycota</taxon>
        <taxon>Pezizomycotina</taxon>
        <taxon>Sordariomycetes</taxon>
        <taxon>Sordariomycetidae</taxon>
        <taxon>Sordariales</taxon>
        <taxon>Sordariaceae</taxon>
        <taxon>Pseudoneurospora</taxon>
    </lineage>
</organism>
<dbReference type="AlphaFoldDB" id="A0AAN6NQM6"/>
<evidence type="ECO:0000313" key="2">
    <source>
        <dbReference type="Proteomes" id="UP001303222"/>
    </source>
</evidence>
<dbReference type="EMBL" id="MU859192">
    <property type="protein sequence ID" value="KAK3950056.1"/>
    <property type="molecule type" value="Genomic_DNA"/>
</dbReference>
<comment type="caution">
    <text evidence="1">The sequence shown here is derived from an EMBL/GenBank/DDBJ whole genome shotgun (WGS) entry which is preliminary data.</text>
</comment>
<reference evidence="1" key="2">
    <citation type="submission" date="2023-06" db="EMBL/GenBank/DDBJ databases">
        <authorList>
            <consortium name="Lawrence Berkeley National Laboratory"/>
            <person name="Mondo S.J."/>
            <person name="Hensen N."/>
            <person name="Bonometti L."/>
            <person name="Westerberg I."/>
            <person name="Brannstrom I.O."/>
            <person name="Guillou S."/>
            <person name="Cros-Aarteil S."/>
            <person name="Calhoun S."/>
            <person name="Haridas S."/>
            <person name="Kuo A."/>
            <person name="Pangilinan J."/>
            <person name="Riley R."/>
            <person name="Labutti K."/>
            <person name="Andreopoulos B."/>
            <person name="Lipzen A."/>
            <person name="Chen C."/>
            <person name="Yanf M."/>
            <person name="Daum C."/>
            <person name="Ng V."/>
            <person name="Clum A."/>
            <person name="Steindorff A."/>
            <person name="Ohm R."/>
            <person name="Martin F."/>
            <person name="Silar P."/>
            <person name="Natvig D."/>
            <person name="Lalanne C."/>
            <person name="Gautier V."/>
            <person name="Ament-Velasquez S.L."/>
            <person name="Kruys A."/>
            <person name="Hutchinson M.I."/>
            <person name="Powell A.J."/>
            <person name="Barry K."/>
            <person name="Miller A.N."/>
            <person name="Grigoriev I.V."/>
            <person name="Debuchy R."/>
            <person name="Gladieux P."/>
            <person name="Thoren M.H."/>
            <person name="Johannesson H."/>
        </authorList>
    </citation>
    <scope>NUCLEOTIDE SEQUENCE</scope>
    <source>
        <strain evidence="1">CBS 626.80</strain>
    </source>
</reference>
<proteinExistence type="predicted"/>
<evidence type="ECO:0000313" key="1">
    <source>
        <dbReference type="EMBL" id="KAK3950056.1"/>
    </source>
</evidence>
<name>A0AAN6NQM6_9PEZI</name>
<reference evidence="1" key="1">
    <citation type="journal article" date="2023" name="Mol. Phylogenet. Evol.">
        <title>Genome-scale phylogeny and comparative genomics of the fungal order Sordariales.</title>
        <authorList>
            <person name="Hensen N."/>
            <person name="Bonometti L."/>
            <person name="Westerberg I."/>
            <person name="Brannstrom I.O."/>
            <person name="Guillou S."/>
            <person name="Cros-Aarteil S."/>
            <person name="Calhoun S."/>
            <person name="Haridas S."/>
            <person name="Kuo A."/>
            <person name="Mondo S."/>
            <person name="Pangilinan J."/>
            <person name="Riley R."/>
            <person name="LaButti K."/>
            <person name="Andreopoulos B."/>
            <person name="Lipzen A."/>
            <person name="Chen C."/>
            <person name="Yan M."/>
            <person name="Daum C."/>
            <person name="Ng V."/>
            <person name="Clum A."/>
            <person name="Steindorff A."/>
            <person name="Ohm R.A."/>
            <person name="Martin F."/>
            <person name="Silar P."/>
            <person name="Natvig D.O."/>
            <person name="Lalanne C."/>
            <person name="Gautier V."/>
            <person name="Ament-Velasquez S.L."/>
            <person name="Kruys A."/>
            <person name="Hutchinson M.I."/>
            <person name="Powell A.J."/>
            <person name="Barry K."/>
            <person name="Miller A.N."/>
            <person name="Grigoriev I.V."/>
            <person name="Debuchy R."/>
            <person name="Gladieux P."/>
            <person name="Hiltunen Thoren M."/>
            <person name="Johannesson H."/>
        </authorList>
    </citation>
    <scope>NUCLEOTIDE SEQUENCE</scope>
    <source>
        <strain evidence="1">CBS 626.80</strain>
    </source>
</reference>
<sequence>MSAGSSPKLSPDSGSDLTADEVDQDVHMRILRYMLSSLQDHFGSETSKHRTPRFGLYDRYDEDDHFCPDFRLLFCDCNPRQDNRNGYQWQWRLFDIRITPEVASRFLELEPRLSADTSGPECFSRLPIQADKKLSRQFVLGELRSLLANAKQEVIPEAHIGTRTLRDILQRSFTKDTNYSVEFALHLSWVLGKSLGRFLDSCLAPRPWTEDTIEFLFQRESIEIIYVDPVVSVPADPEPLEDDNLAPTSGLGAQFVEDLKFPKIKALGVLLLQIWLRMPMAQLSSRHPGFFENGAVTRMGQLNLGHSLDTGILGHLPAELRPICRIIETCFDDEVPWDQYEILSSDSLARNNQIFKRIWIPLDDMLDAQKARQAGEGNEEEG</sequence>
<keyword evidence="2" id="KW-1185">Reference proteome</keyword>
<accession>A0AAN6NQM6</accession>
<dbReference type="Proteomes" id="UP001303222">
    <property type="component" value="Unassembled WGS sequence"/>
</dbReference>